<dbReference type="Pfam" id="PF06835">
    <property type="entry name" value="LptC"/>
    <property type="match status" value="1"/>
</dbReference>
<keyword evidence="3" id="KW-1185">Reference proteome</keyword>
<name>A0A7C9BDB8_9BACT</name>
<dbReference type="GO" id="GO:0015221">
    <property type="term" value="F:lipopolysaccharide transmembrane transporter activity"/>
    <property type="evidence" value="ECO:0007669"/>
    <property type="project" value="InterPro"/>
</dbReference>
<sequence>MAHQREKYVCAFHLKFRFFLFGYLLILAFGLESCKEKENPEVELYKGPIEEVHDVQLFYSEAGKLRVEVKTPLQYRYANENKVFPDTVNINFFDPTGSQVVTTLRSDSGHFDNAQNLYIVKGHVIVVNKQEQRRLTTPELSWNPTTKKVFTEEDVSIKNLLTGSYTNGKGLDANQDFSYMSIRRPYGIFDVDPGMQ</sequence>
<dbReference type="NCBIfam" id="TIGR04409">
    <property type="entry name" value="LptC_YrbK"/>
    <property type="match status" value="1"/>
</dbReference>
<gene>
    <name evidence="2" type="primary">lptC</name>
    <name evidence="2" type="ORF">GBK04_02165</name>
</gene>
<feature type="transmembrane region" description="Helical" evidence="1">
    <location>
        <begin position="12"/>
        <end position="31"/>
    </location>
</feature>
<evidence type="ECO:0000256" key="1">
    <source>
        <dbReference type="SAM" id="Phobius"/>
    </source>
</evidence>
<dbReference type="RefSeq" id="WP_152756452.1">
    <property type="nucleotide sequence ID" value="NZ_WHLY01000002.1"/>
</dbReference>
<dbReference type="AlphaFoldDB" id="A0A7C9BDB8"/>
<keyword evidence="1" id="KW-0472">Membrane</keyword>
<protein>
    <submittedName>
        <fullName evidence="2">LPS export ABC transporter periplasmic protein LptC</fullName>
    </submittedName>
</protein>
<dbReference type="EMBL" id="WHLY01000002">
    <property type="protein sequence ID" value="MPR32181.1"/>
    <property type="molecule type" value="Genomic_DNA"/>
</dbReference>
<dbReference type="GO" id="GO:0005886">
    <property type="term" value="C:plasma membrane"/>
    <property type="evidence" value="ECO:0007669"/>
    <property type="project" value="InterPro"/>
</dbReference>
<dbReference type="InterPro" id="IPR010664">
    <property type="entry name" value="LipoPS_assembly_LptC-rel"/>
</dbReference>
<organism evidence="2 3">
    <name type="scientific">Salmonirosea aquatica</name>
    <dbReference type="NCBI Taxonomy" id="2654236"/>
    <lineage>
        <taxon>Bacteria</taxon>
        <taxon>Pseudomonadati</taxon>
        <taxon>Bacteroidota</taxon>
        <taxon>Cytophagia</taxon>
        <taxon>Cytophagales</taxon>
        <taxon>Spirosomataceae</taxon>
        <taxon>Salmonirosea</taxon>
    </lineage>
</organism>
<reference evidence="2 3" key="1">
    <citation type="submission" date="2019-10" db="EMBL/GenBank/DDBJ databases">
        <title>Draft Genome Sequence of Cytophagaceae sp. SJW1-29.</title>
        <authorList>
            <person name="Choi A."/>
        </authorList>
    </citation>
    <scope>NUCLEOTIDE SEQUENCE [LARGE SCALE GENOMIC DNA]</scope>
    <source>
        <strain evidence="2 3">SJW1-29</strain>
    </source>
</reference>
<keyword evidence="1" id="KW-1133">Transmembrane helix</keyword>
<comment type="caution">
    <text evidence="2">The sequence shown here is derived from an EMBL/GenBank/DDBJ whole genome shotgun (WGS) entry which is preliminary data.</text>
</comment>
<accession>A0A7C9BDB8</accession>
<keyword evidence="1" id="KW-0812">Transmembrane</keyword>
<dbReference type="Proteomes" id="UP000479293">
    <property type="component" value="Unassembled WGS sequence"/>
</dbReference>
<dbReference type="Gene3D" id="2.60.450.10">
    <property type="entry name" value="Lipopolysaccharide (LPS) transport protein A like domain"/>
    <property type="match status" value="1"/>
</dbReference>
<evidence type="ECO:0000313" key="2">
    <source>
        <dbReference type="EMBL" id="MPR32181.1"/>
    </source>
</evidence>
<evidence type="ECO:0000313" key="3">
    <source>
        <dbReference type="Proteomes" id="UP000479293"/>
    </source>
</evidence>
<proteinExistence type="predicted"/>
<dbReference type="InterPro" id="IPR026265">
    <property type="entry name" value="LptC"/>
</dbReference>